<protein>
    <submittedName>
        <fullName evidence="1">Putative LOC100575639 [Acyrthosiphon pisum]</fullName>
    </submittedName>
</protein>
<dbReference type="EMBL" id="HACA01029016">
    <property type="protein sequence ID" value="CDW46377.1"/>
    <property type="molecule type" value="Transcribed_RNA"/>
</dbReference>
<sequence length="186" mass="21194">MGNARQRVSYAAQLLSRTTAKAISFTSNQREEKGAKLKEDLILTFDTWFDVMTSGHIFDKKKMSCGLGVHWEEQRGSLERMEVLITSMKIERWLFKGLSSMEGILISIKSLKSVYNDLVENCLLTYILTTRLNQDLVENFFSRIRGISGDNSHPGPVEVKSRIKILLVGKNLQFCVQDPSVQMEED</sequence>
<reference evidence="1" key="1">
    <citation type="submission" date="2014-05" db="EMBL/GenBank/DDBJ databases">
        <authorList>
            <person name="Chronopoulou M."/>
        </authorList>
    </citation>
    <scope>NUCLEOTIDE SEQUENCE</scope>
    <source>
        <tissue evidence="1">Whole organism</tissue>
    </source>
</reference>
<dbReference type="AlphaFoldDB" id="A0A0K2V8B5"/>
<evidence type="ECO:0000313" key="1">
    <source>
        <dbReference type="EMBL" id="CDW46377.1"/>
    </source>
</evidence>
<accession>A0A0K2V8B5</accession>
<organism evidence="1">
    <name type="scientific">Lepeophtheirus salmonis</name>
    <name type="common">Salmon louse</name>
    <name type="synonym">Caligus salmonis</name>
    <dbReference type="NCBI Taxonomy" id="72036"/>
    <lineage>
        <taxon>Eukaryota</taxon>
        <taxon>Metazoa</taxon>
        <taxon>Ecdysozoa</taxon>
        <taxon>Arthropoda</taxon>
        <taxon>Crustacea</taxon>
        <taxon>Multicrustacea</taxon>
        <taxon>Hexanauplia</taxon>
        <taxon>Copepoda</taxon>
        <taxon>Siphonostomatoida</taxon>
        <taxon>Caligidae</taxon>
        <taxon>Lepeophtheirus</taxon>
    </lineage>
</organism>
<name>A0A0K2V8B5_LEPSM</name>
<proteinExistence type="predicted"/>